<gene>
    <name evidence="9" type="primary">LOC109677016</name>
</gene>
<dbReference type="SMART" id="SM00589">
    <property type="entry name" value="PRY"/>
    <property type="match status" value="1"/>
</dbReference>
<evidence type="ECO:0000256" key="4">
    <source>
        <dbReference type="PROSITE-ProRule" id="PRU00024"/>
    </source>
</evidence>
<dbReference type="InterPro" id="IPR001841">
    <property type="entry name" value="Znf_RING"/>
</dbReference>
<organism evidence="9">
    <name type="scientific">Castor canadensis</name>
    <name type="common">American beaver</name>
    <dbReference type="NCBI Taxonomy" id="51338"/>
    <lineage>
        <taxon>Eukaryota</taxon>
        <taxon>Metazoa</taxon>
        <taxon>Chordata</taxon>
        <taxon>Craniata</taxon>
        <taxon>Vertebrata</taxon>
        <taxon>Euteleostomi</taxon>
        <taxon>Mammalia</taxon>
        <taxon>Eutheria</taxon>
        <taxon>Euarchontoglires</taxon>
        <taxon>Glires</taxon>
        <taxon>Rodentia</taxon>
        <taxon>Castorimorpha</taxon>
        <taxon>Castoridae</taxon>
        <taxon>Castor</taxon>
    </lineage>
</organism>
<reference evidence="9" key="1">
    <citation type="submission" date="2023-09" db="UniProtKB">
        <authorList>
            <consortium name="Ensembl"/>
        </authorList>
    </citation>
    <scope>IDENTIFICATION</scope>
</reference>
<dbReference type="PROSITE" id="PS00518">
    <property type="entry name" value="ZF_RING_1"/>
    <property type="match status" value="1"/>
</dbReference>
<dbReference type="Gene3D" id="2.60.120.920">
    <property type="match status" value="1"/>
</dbReference>
<dbReference type="InterPro" id="IPR043136">
    <property type="entry name" value="B30.2/SPRY_sf"/>
</dbReference>
<evidence type="ECO:0000256" key="2">
    <source>
        <dbReference type="ARBA" id="ARBA00022771"/>
    </source>
</evidence>
<dbReference type="InterPro" id="IPR003877">
    <property type="entry name" value="SPRY_dom"/>
</dbReference>
<evidence type="ECO:0000259" key="6">
    <source>
        <dbReference type="PROSITE" id="PS50089"/>
    </source>
</evidence>
<dbReference type="InterPro" id="IPR003879">
    <property type="entry name" value="Butyrophylin_SPRY"/>
</dbReference>
<keyword evidence="1" id="KW-0479">Metal-binding</keyword>
<name>A0A8C0ZW34_CASCN</name>
<dbReference type="InterPro" id="IPR000315">
    <property type="entry name" value="Znf_B-box"/>
</dbReference>
<evidence type="ECO:0000256" key="5">
    <source>
        <dbReference type="SAM" id="Coils"/>
    </source>
</evidence>
<dbReference type="Pfam" id="PF00622">
    <property type="entry name" value="SPRY"/>
    <property type="match status" value="1"/>
</dbReference>
<accession>A0A8C0ZW34</accession>
<proteinExistence type="predicted"/>
<dbReference type="Ensembl" id="ENSCCNT00000029731.1">
    <property type="protein sequence ID" value="ENSCCNP00000023259.1"/>
    <property type="gene ID" value="ENSCCNG00000022866.1"/>
</dbReference>
<sequence>MASAANMKNIREIATCSICFNLMTHPMSIRCGHSFCQSCIMDICKKLSQWQEGLKIFNCPLCQHRFTTKHLSYNRDMENIVEVIKRMDETDHEMLCEEHGEQLHLFCEDEGQLICWHCERAQHKGHATALVEDAYQGYKEQLQSAVTKLSELPREMYELQDDVIEIQRQHIKSEFKNLQTFLHEEEKCYLWRLEKEEEQMLRRIKASEANLEQKSNELSNHILELEAKCQGSVQNLLQVRLWAWSRERKYNIALEIHTTCNVSELYFDVKKTLRRYQVSVTLDPSTAHSGLFLAEDRRQVTRGYSQENLEASSKRFTAFPCVLGSKGFTSGRHFFEVDVGEGTGWDLGVCRENVQRGTDMKQKPEFGFWTIRLCKKNKYVALTSPLTSLHLSEHAGCHIFTFPKASFSDTLLPFFQVYQHSSLFLPLPDV</sequence>
<dbReference type="PROSITE" id="PS50188">
    <property type="entry name" value="B302_SPRY"/>
    <property type="match status" value="1"/>
</dbReference>
<dbReference type="SMART" id="SM00336">
    <property type="entry name" value="BBOX"/>
    <property type="match status" value="1"/>
</dbReference>
<dbReference type="InterPro" id="IPR013320">
    <property type="entry name" value="ConA-like_dom_sf"/>
</dbReference>
<keyword evidence="2 4" id="KW-0863">Zinc-finger</keyword>
<dbReference type="InterPro" id="IPR050143">
    <property type="entry name" value="TRIM/RBCC"/>
</dbReference>
<dbReference type="SMART" id="SM00449">
    <property type="entry name" value="SPRY"/>
    <property type="match status" value="1"/>
</dbReference>
<dbReference type="SUPFAM" id="SSF57845">
    <property type="entry name" value="B-box zinc-binding domain"/>
    <property type="match status" value="1"/>
</dbReference>
<feature type="domain" description="RING-type" evidence="6">
    <location>
        <begin position="16"/>
        <end position="63"/>
    </location>
</feature>
<dbReference type="Pfam" id="PF13765">
    <property type="entry name" value="PRY"/>
    <property type="match status" value="1"/>
</dbReference>
<protein>
    <recommendedName>
        <fullName evidence="10">Tripartite motif-containing protein 38</fullName>
    </recommendedName>
</protein>
<evidence type="ECO:0000313" key="9">
    <source>
        <dbReference type="Ensembl" id="ENSCCNP00000023259.1"/>
    </source>
</evidence>
<dbReference type="Pfam" id="PF15227">
    <property type="entry name" value="zf-C3HC4_4"/>
    <property type="match status" value="1"/>
</dbReference>
<dbReference type="SMART" id="SM00184">
    <property type="entry name" value="RING"/>
    <property type="match status" value="1"/>
</dbReference>
<dbReference type="PRINTS" id="PR01407">
    <property type="entry name" value="BUTYPHLNCDUF"/>
</dbReference>
<feature type="coiled-coil region" evidence="5">
    <location>
        <begin position="190"/>
        <end position="228"/>
    </location>
</feature>
<dbReference type="SUPFAM" id="SSF49899">
    <property type="entry name" value="Concanavalin A-like lectins/glucanases"/>
    <property type="match status" value="1"/>
</dbReference>
<dbReference type="SUPFAM" id="SSF57850">
    <property type="entry name" value="RING/U-box"/>
    <property type="match status" value="1"/>
</dbReference>
<dbReference type="PANTHER" id="PTHR24103">
    <property type="entry name" value="E3 UBIQUITIN-PROTEIN LIGASE TRIM"/>
    <property type="match status" value="1"/>
</dbReference>
<feature type="domain" description="B box-type" evidence="7">
    <location>
        <begin position="91"/>
        <end position="131"/>
    </location>
</feature>
<evidence type="ECO:0000259" key="7">
    <source>
        <dbReference type="PROSITE" id="PS50119"/>
    </source>
</evidence>
<evidence type="ECO:0000259" key="8">
    <source>
        <dbReference type="PROSITE" id="PS50188"/>
    </source>
</evidence>
<dbReference type="InterPro" id="IPR001870">
    <property type="entry name" value="B30.2/SPRY"/>
</dbReference>
<dbReference type="Gene3D" id="3.30.160.60">
    <property type="entry name" value="Classic Zinc Finger"/>
    <property type="match status" value="1"/>
</dbReference>
<dbReference type="InterPro" id="IPR017907">
    <property type="entry name" value="Znf_RING_CS"/>
</dbReference>
<dbReference type="Gene3D" id="3.30.40.10">
    <property type="entry name" value="Zinc/RING finger domain, C3HC4 (zinc finger)"/>
    <property type="match status" value="1"/>
</dbReference>
<keyword evidence="5" id="KW-0175">Coiled coil</keyword>
<evidence type="ECO:0000256" key="1">
    <source>
        <dbReference type="ARBA" id="ARBA00022723"/>
    </source>
</evidence>
<dbReference type="AlphaFoldDB" id="A0A8C0ZW34"/>
<evidence type="ECO:0008006" key="10">
    <source>
        <dbReference type="Google" id="ProtNLM"/>
    </source>
</evidence>
<dbReference type="InterPro" id="IPR006574">
    <property type="entry name" value="PRY"/>
</dbReference>
<dbReference type="InterPro" id="IPR013083">
    <property type="entry name" value="Znf_RING/FYVE/PHD"/>
</dbReference>
<dbReference type="PROSITE" id="PS50119">
    <property type="entry name" value="ZF_BBOX"/>
    <property type="match status" value="1"/>
</dbReference>
<keyword evidence="3" id="KW-0862">Zinc</keyword>
<dbReference type="Pfam" id="PF00643">
    <property type="entry name" value="zf-B_box"/>
    <property type="match status" value="1"/>
</dbReference>
<feature type="domain" description="B30.2/SPRY" evidence="8">
    <location>
        <begin position="260"/>
        <end position="430"/>
    </location>
</feature>
<dbReference type="PROSITE" id="PS50089">
    <property type="entry name" value="ZF_RING_2"/>
    <property type="match status" value="1"/>
</dbReference>
<evidence type="ECO:0000256" key="3">
    <source>
        <dbReference type="ARBA" id="ARBA00022833"/>
    </source>
</evidence>
<dbReference type="GO" id="GO:0008270">
    <property type="term" value="F:zinc ion binding"/>
    <property type="evidence" value="ECO:0007669"/>
    <property type="project" value="UniProtKB-KW"/>
</dbReference>